<dbReference type="OrthoDB" id="2341546at2759"/>
<evidence type="ECO:0000256" key="5">
    <source>
        <dbReference type="ARBA" id="ARBA00022801"/>
    </source>
</evidence>
<dbReference type="Pfam" id="PF01425">
    <property type="entry name" value="Amidase"/>
    <property type="match status" value="1"/>
</dbReference>
<keyword evidence="5" id="KW-0378">Hydrolase</keyword>
<evidence type="ECO:0000256" key="3">
    <source>
        <dbReference type="ARBA" id="ARBA00012922"/>
    </source>
</evidence>
<dbReference type="GO" id="GO:0003677">
    <property type="term" value="F:DNA binding"/>
    <property type="evidence" value="ECO:0007669"/>
    <property type="project" value="InterPro"/>
</dbReference>
<dbReference type="GO" id="GO:0008270">
    <property type="term" value="F:zinc ion binding"/>
    <property type="evidence" value="ECO:0007669"/>
    <property type="project" value="InterPro"/>
</dbReference>
<evidence type="ECO:0000256" key="6">
    <source>
        <dbReference type="ARBA" id="ARBA00023242"/>
    </source>
</evidence>
<sequence>MSWHGGTAFDPQQSQLNSPQQTSPLAGSPSIDGLARKRKRSSAAAENGVADHLGGTPDHGYGGSPMSQMNGSKGRHQPGVKRACNDCRQQKLRCNVIAGPGDYYKPCDRCIKHNLKCSIDNDFKRLGKRAAHEEMVRELESCRARLAQYESLGIQLPAETPRPTSQYGASYETSPAAGAPVAPMSAAAGNAFLGASEAAASRSLLDLSQGYRELAPTSYPSITPGTSHTTLGSVTLSEPQLLELYGIYFRSYHPFLPLLNAATPYKEYYSEHPLLHWTIISITARRYDAKPGLFMELQRPLEEILWTTLSQVPQTYHVCKALALLCTWPLPTSSTSQEPTMMLCGVMFQLAMQYGLHRPSHAQDFSRFRIDLRDEDISDRLNTWATINIVAQNVSTGNGQPPLARWAWFTYGLHLDSMKKELQVRCQVEKFCDTVTRTLFTMQRDHVVEVDQAQRGLQIDMYARELGELEVTVLSTNTSPVQVLFLKAAALHLRLAAFFDKTTSPNYQADLRNVYIAASALLSHTSDMPAEQFTYVPRYIEQMMLAASVTLLKILNSFYAVHVDTVHGRTLFFRTITSLRKLSVRSNDLPQRLAEVMAQLWQTSGAADHGTVKREEAGNLVPDDSLQLKVRCRSSLSVLYDAIWRWRERAGQAGRESLITADTNPTALPTDATASRNTPQPPSGLGGPMAPSHGLPDVSGTDFEAASWDATFGGNAVFDTLSWALDGNLGLTGQGLFGGTDTLGLPWQGYEQKQNERSTRIATLPQPYQTPLSTAEREILNQPIDKLVENVQNSTTNAVDILRAYGKAAVKAQEKTNCVTEVMVKEAEQWINSGDINLKGPLAGIPVSLKDSIQVGGFDTTVGYSCNVNKPAPVDGAIAHMLKDAGAVPFVKTALPITLLSFESFNDVWGRCLNPHNPKYSPGGSTGGEGAILAFGGSRIGIGSDVAGSVRAPAHFSGCYSIRCSTGRWPKLGVSTSMPGQEGIPSVFSPMARTLLDLTYFTRSFVQMKPWTYDQSVHPIPWNTDTENEFLDKKKLKIGIMRTDEVVDPAPACSRALQMAADALSAQGHEVFDVTPPSPYEAMVIASNLLNADGTRTFRSYFRTGETDDAGAREFGRYMRLPRFLKWFYYAYVKYIKRDSIWAGLLEHWHEKSAYENWQWVYKREVYKAKFHAWWNEFGTKGDGMDVMLTPPNATPAVPHDGMKDAASSCGYTFLFNLLDYTCGILPVTHVDANKDVLPASVNVKKMNGVARGAYKHYDAVKMAGLPIAVQVVGRRLEEEKVLAVMKRLEDALESSGEKYQLLEVL</sequence>
<dbReference type="Gene3D" id="3.90.1300.10">
    <property type="entry name" value="Amidase signature (AS) domain"/>
    <property type="match status" value="1"/>
</dbReference>
<evidence type="ECO:0000313" key="9">
    <source>
        <dbReference type="EMBL" id="KJY00767.1"/>
    </source>
</evidence>
<keyword evidence="10" id="KW-1185">Reference proteome</keyword>
<comment type="caution">
    <text evidence="9">The sequence shown here is derived from an EMBL/GenBank/DDBJ whole genome shotgun (WGS) entry which is preliminary data.</text>
</comment>
<gene>
    <name evidence="9" type="ORF">TI39_contig313g00005</name>
</gene>
<dbReference type="CDD" id="cd00067">
    <property type="entry name" value="GAL4"/>
    <property type="match status" value="1"/>
</dbReference>
<evidence type="ECO:0000313" key="10">
    <source>
        <dbReference type="Proteomes" id="UP000033647"/>
    </source>
</evidence>
<dbReference type="Gene3D" id="4.10.240.10">
    <property type="entry name" value="Zn(2)-C6 fungal-type DNA-binding domain"/>
    <property type="match status" value="1"/>
</dbReference>
<feature type="region of interest" description="Disordered" evidence="7">
    <location>
        <begin position="656"/>
        <end position="701"/>
    </location>
</feature>
<feature type="compositionally biased region" description="Polar residues" evidence="7">
    <location>
        <begin position="10"/>
        <end position="25"/>
    </location>
</feature>
<comment type="similarity">
    <text evidence="2">Belongs to the amidase family.</text>
</comment>
<evidence type="ECO:0000256" key="1">
    <source>
        <dbReference type="ARBA" id="ARBA00001311"/>
    </source>
</evidence>
<dbReference type="InterPro" id="IPR007219">
    <property type="entry name" value="XnlR_reg_dom"/>
</dbReference>
<dbReference type="Pfam" id="PF00172">
    <property type="entry name" value="Zn_clus"/>
    <property type="match status" value="1"/>
</dbReference>
<dbReference type="InterPro" id="IPR036928">
    <property type="entry name" value="AS_sf"/>
</dbReference>
<dbReference type="FunFam" id="3.90.1300.10:FF:000003">
    <property type="entry name" value="Amidase signature enzyme"/>
    <property type="match status" value="1"/>
</dbReference>
<dbReference type="PROSITE" id="PS50048">
    <property type="entry name" value="ZN2_CY6_FUNGAL_2"/>
    <property type="match status" value="1"/>
</dbReference>
<dbReference type="Proteomes" id="UP000033647">
    <property type="component" value="Unassembled WGS sequence"/>
</dbReference>
<dbReference type="EC" id="3.5.1.4" evidence="3"/>
<dbReference type="SUPFAM" id="SSF57701">
    <property type="entry name" value="Zn2/Cys6 DNA-binding domain"/>
    <property type="match status" value="1"/>
</dbReference>
<evidence type="ECO:0000256" key="4">
    <source>
        <dbReference type="ARBA" id="ARBA00022723"/>
    </source>
</evidence>
<dbReference type="PROSITE" id="PS00463">
    <property type="entry name" value="ZN2_CY6_FUNGAL_1"/>
    <property type="match status" value="1"/>
</dbReference>
<dbReference type="InterPro" id="IPR036864">
    <property type="entry name" value="Zn2-C6_fun-type_DNA-bd_sf"/>
</dbReference>
<dbReference type="PANTHER" id="PTHR46072">
    <property type="entry name" value="AMIDASE-RELATED-RELATED"/>
    <property type="match status" value="1"/>
</dbReference>
<dbReference type="SUPFAM" id="SSF75304">
    <property type="entry name" value="Amidase signature (AS) enzymes"/>
    <property type="match status" value="1"/>
</dbReference>
<feature type="domain" description="Zn(2)-C6 fungal-type" evidence="8">
    <location>
        <begin position="83"/>
        <end position="119"/>
    </location>
</feature>
<dbReference type="SMART" id="SM00066">
    <property type="entry name" value="GAL4"/>
    <property type="match status" value="1"/>
</dbReference>
<dbReference type="GO" id="GO:0004040">
    <property type="term" value="F:amidase activity"/>
    <property type="evidence" value="ECO:0007669"/>
    <property type="project" value="UniProtKB-EC"/>
</dbReference>
<keyword evidence="4" id="KW-0479">Metal-binding</keyword>
<evidence type="ECO:0000259" key="8">
    <source>
        <dbReference type="PROSITE" id="PS50048"/>
    </source>
</evidence>
<evidence type="ECO:0000256" key="7">
    <source>
        <dbReference type="SAM" id="MobiDB-lite"/>
    </source>
</evidence>
<evidence type="ECO:0000256" key="2">
    <source>
        <dbReference type="ARBA" id="ARBA00009199"/>
    </source>
</evidence>
<organism evidence="9 10">
    <name type="scientific">Zymoseptoria brevis</name>
    <dbReference type="NCBI Taxonomy" id="1047168"/>
    <lineage>
        <taxon>Eukaryota</taxon>
        <taxon>Fungi</taxon>
        <taxon>Dikarya</taxon>
        <taxon>Ascomycota</taxon>
        <taxon>Pezizomycotina</taxon>
        <taxon>Dothideomycetes</taxon>
        <taxon>Dothideomycetidae</taxon>
        <taxon>Mycosphaerellales</taxon>
        <taxon>Mycosphaerellaceae</taxon>
        <taxon>Zymoseptoria</taxon>
    </lineage>
</organism>
<reference evidence="9 10" key="1">
    <citation type="submission" date="2015-03" db="EMBL/GenBank/DDBJ databases">
        <title>RNA-seq based gene annotation and comparative genomics of four Zymoseptoria species reveal species-specific pathogenicity related genes and transposable element activity.</title>
        <authorList>
            <person name="Grandaubert J."/>
            <person name="Bhattacharyya A."/>
            <person name="Stukenbrock E.H."/>
        </authorList>
    </citation>
    <scope>NUCLEOTIDE SEQUENCE [LARGE SCALE GENOMIC DNA]</scope>
    <source>
        <strain evidence="9 10">Zb18110</strain>
    </source>
</reference>
<comment type="catalytic activity">
    <reaction evidence="1">
        <text>a monocarboxylic acid amide + H2O = a monocarboxylate + NH4(+)</text>
        <dbReference type="Rhea" id="RHEA:12020"/>
        <dbReference type="ChEBI" id="CHEBI:15377"/>
        <dbReference type="ChEBI" id="CHEBI:28938"/>
        <dbReference type="ChEBI" id="CHEBI:35757"/>
        <dbReference type="ChEBI" id="CHEBI:83628"/>
        <dbReference type="EC" id="3.5.1.4"/>
    </reaction>
</comment>
<dbReference type="InterPro" id="IPR001138">
    <property type="entry name" value="Zn2Cys6_DnaBD"/>
</dbReference>
<dbReference type="CDD" id="cd12148">
    <property type="entry name" value="fungal_TF_MHR"/>
    <property type="match status" value="1"/>
</dbReference>
<feature type="region of interest" description="Disordered" evidence="7">
    <location>
        <begin position="1"/>
        <end position="81"/>
    </location>
</feature>
<proteinExistence type="inferred from homology"/>
<name>A0A0F4GTN0_9PEZI</name>
<dbReference type="PANTHER" id="PTHR46072:SF10">
    <property type="entry name" value="ACETAMIDASE"/>
    <property type="match status" value="1"/>
</dbReference>
<dbReference type="EMBL" id="LAFY01000305">
    <property type="protein sequence ID" value="KJY00767.1"/>
    <property type="molecule type" value="Genomic_DNA"/>
</dbReference>
<feature type="compositionally biased region" description="Polar residues" evidence="7">
    <location>
        <begin position="660"/>
        <end position="678"/>
    </location>
</feature>
<dbReference type="GO" id="GO:0000981">
    <property type="term" value="F:DNA-binding transcription factor activity, RNA polymerase II-specific"/>
    <property type="evidence" value="ECO:0007669"/>
    <property type="project" value="InterPro"/>
</dbReference>
<dbReference type="GO" id="GO:0006351">
    <property type="term" value="P:DNA-templated transcription"/>
    <property type="evidence" value="ECO:0007669"/>
    <property type="project" value="InterPro"/>
</dbReference>
<dbReference type="STRING" id="1047168.A0A0F4GTN0"/>
<accession>A0A0F4GTN0</accession>
<dbReference type="InterPro" id="IPR023631">
    <property type="entry name" value="Amidase_dom"/>
</dbReference>
<keyword evidence="6" id="KW-0539">Nucleus</keyword>
<protein>
    <recommendedName>
        <fullName evidence="3">amidase</fullName>
        <ecNumber evidence="3">3.5.1.4</ecNumber>
    </recommendedName>
</protein>
<dbReference type="Pfam" id="PF04082">
    <property type="entry name" value="Fungal_trans"/>
    <property type="match status" value="1"/>
</dbReference>